<dbReference type="InterPro" id="IPR052958">
    <property type="entry name" value="IFN-induced_PKR_regulator"/>
</dbReference>
<keyword evidence="2" id="KW-1185">Reference proteome</keyword>
<protein>
    <recommendedName>
        <fullName evidence="3">DUF4371 domain-containing protein</fullName>
    </recommendedName>
</protein>
<dbReference type="PANTHER" id="PTHR46289:SF14">
    <property type="entry name" value="DUF4371 DOMAIN-CONTAINING PROTEIN"/>
    <property type="match status" value="1"/>
</dbReference>
<dbReference type="EMBL" id="OV651818">
    <property type="protein sequence ID" value="CAH1112492.1"/>
    <property type="molecule type" value="Genomic_DNA"/>
</dbReference>
<evidence type="ECO:0000313" key="2">
    <source>
        <dbReference type="Proteomes" id="UP001153636"/>
    </source>
</evidence>
<evidence type="ECO:0000313" key="1">
    <source>
        <dbReference type="EMBL" id="CAH1112492.1"/>
    </source>
</evidence>
<proteinExistence type="predicted"/>
<dbReference type="PANTHER" id="PTHR46289">
    <property type="entry name" value="52 KDA REPRESSOR OF THE INHIBITOR OF THE PROTEIN KINASE-LIKE PROTEIN-RELATED"/>
    <property type="match status" value="1"/>
</dbReference>
<dbReference type="Proteomes" id="UP001153636">
    <property type="component" value="Chromosome 6"/>
</dbReference>
<organism evidence="1 2">
    <name type="scientific">Psylliodes chrysocephalus</name>
    <dbReference type="NCBI Taxonomy" id="3402493"/>
    <lineage>
        <taxon>Eukaryota</taxon>
        <taxon>Metazoa</taxon>
        <taxon>Ecdysozoa</taxon>
        <taxon>Arthropoda</taxon>
        <taxon>Hexapoda</taxon>
        <taxon>Insecta</taxon>
        <taxon>Pterygota</taxon>
        <taxon>Neoptera</taxon>
        <taxon>Endopterygota</taxon>
        <taxon>Coleoptera</taxon>
        <taxon>Polyphaga</taxon>
        <taxon>Cucujiformia</taxon>
        <taxon>Chrysomeloidea</taxon>
        <taxon>Chrysomelidae</taxon>
        <taxon>Galerucinae</taxon>
        <taxon>Alticini</taxon>
        <taxon>Psylliodes</taxon>
    </lineage>
</organism>
<reference evidence="1" key="1">
    <citation type="submission" date="2022-01" db="EMBL/GenBank/DDBJ databases">
        <authorList>
            <person name="King R."/>
        </authorList>
    </citation>
    <scope>NUCLEOTIDE SEQUENCE</scope>
</reference>
<name>A0A9P0GIX7_9CUCU</name>
<evidence type="ECO:0008006" key="3">
    <source>
        <dbReference type="Google" id="ProtNLM"/>
    </source>
</evidence>
<dbReference type="AlphaFoldDB" id="A0A9P0GIX7"/>
<gene>
    <name evidence="1" type="ORF">PSYICH_LOCUS12312</name>
</gene>
<accession>A0A9P0GIX7</accession>
<sequence>MKAAWTKRLGNFRELLRFRISSGDTNLKQHLATASSRATYILIKCCGDEILETILNQFREAKYYLVLFDDTTDVFHTKQLSLNLRYVYKNNIYENFVKFIDAYEKIKTVNPDNDTLGEQRLTGEALGKIVINILQKLSLELSNCVGIGTDSCSVMSSEAVGAVYQIQKKAKNALHVVCIRNAVGVMKSVVSFFNMSAKRNQVLKSTLGHQLTSLCKTRWVERHEKVIQFRSGFSQIVEAFTLISVWKDVKTSTIATTLLNSLCTTEFLLSMFSLIDILKITLSRLLQMPNLDANGASTAVSNTMSTINEKRKNCEQNFDKIYKKATEVATGLDIEIKLPRLAGRQTKQENYPGGKEEYYRRSIYIHLFDNVSNDLSSRLRFSSLDCFGLREIIPSILAEANRDNKTILIKN</sequence>
<dbReference type="OrthoDB" id="6604085at2759"/>